<gene>
    <name evidence="1" type="ORF">ACFSF0_09215</name>
</gene>
<evidence type="ECO:0000313" key="1">
    <source>
        <dbReference type="EMBL" id="MFD1710783.1"/>
    </source>
</evidence>
<proteinExistence type="predicted"/>
<protein>
    <submittedName>
        <fullName evidence="1">Uncharacterized protein</fullName>
    </submittedName>
</protein>
<organism evidence="1 2">
    <name type="scientific">Ottowia flava</name>
    <dbReference type="NCBI Taxonomy" id="2675430"/>
    <lineage>
        <taxon>Bacteria</taxon>
        <taxon>Pseudomonadati</taxon>
        <taxon>Pseudomonadota</taxon>
        <taxon>Betaproteobacteria</taxon>
        <taxon>Burkholderiales</taxon>
        <taxon>Comamonadaceae</taxon>
        <taxon>Ottowia</taxon>
    </lineage>
</organism>
<accession>A0ABW4KU49</accession>
<dbReference type="EMBL" id="JBHUEJ010000019">
    <property type="protein sequence ID" value="MFD1710783.1"/>
    <property type="molecule type" value="Genomic_DNA"/>
</dbReference>
<sequence length="80" mass="8966">MPNELNELAFLGWSWRAWVRPWSAWRETQAVQRVPKAEEVGAGAQSRLTLLILRSADEVDFAPISILRSGFPSKLGINAC</sequence>
<dbReference type="RefSeq" id="WP_147911689.1">
    <property type="nucleotide sequence ID" value="NZ_JBHUEJ010000019.1"/>
</dbReference>
<dbReference type="Proteomes" id="UP001597304">
    <property type="component" value="Unassembled WGS sequence"/>
</dbReference>
<name>A0ABW4KU49_9BURK</name>
<comment type="caution">
    <text evidence="1">The sequence shown here is derived from an EMBL/GenBank/DDBJ whole genome shotgun (WGS) entry which is preliminary data.</text>
</comment>
<evidence type="ECO:0000313" key="2">
    <source>
        <dbReference type="Proteomes" id="UP001597304"/>
    </source>
</evidence>
<keyword evidence="2" id="KW-1185">Reference proteome</keyword>
<reference evidence="2" key="1">
    <citation type="journal article" date="2019" name="Int. J. Syst. Evol. Microbiol.">
        <title>The Global Catalogue of Microorganisms (GCM) 10K type strain sequencing project: providing services to taxonomists for standard genome sequencing and annotation.</title>
        <authorList>
            <consortium name="The Broad Institute Genomics Platform"/>
            <consortium name="The Broad Institute Genome Sequencing Center for Infectious Disease"/>
            <person name="Wu L."/>
            <person name="Ma J."/>
        </authorList>
    </citation>
    <scope>NUCLEOTIDE SEQUENCE [LARGE SCALE GENOMIC DNA]</scope>
    <source>
        <strain evidence="2">LMG 29247</strain>
    </source>
</reference>